<dbReference type="Proteomes" id="UP000747399">
    <property type="component" value="Unassembled WGS sequence"/>
</dbReference>
<dbReference type="PRINTS" id="PR01217">
    <property type="entry name" value="PRICHEXTENSN"/>
</dbReference>
<gene>
    <name evidence="4" type="ORF">Vafri_4728</name>
</gene>
<evidence type="ECO:0000313" key="4">
    <source>
        <dbReference type="EMBL" id="GIL48032.1"/>
    </source>
</evidence>
<dbReference type="EMBL" id="BNCO01000005">
    <property type="protein sequence ID" value="GIL48032.1"/>
    <property type="molecule type" value="Genomic_DNA"/>
</dbReference>
<organism evidence="4 5">
    <name type="scientific">Volvox africanus</name>
    <dbReference type="NCBI Taxonomy" id="51714"/>
    <lineage>
        <taxon>Eukaryota</taxon>
        <taxon>Viridiplantae</taxon>
        <taxon>Chlorophyta</taxon>
        <taxon>core chlorophytes</taxon>
        <taxon>Chlorophyceae</taxon>
        <taxon>CS clade</taxon>
        <taxon>Chlamydomonadales</taxon>
        <taxon>Volvocaceae</taxon>
        <taxon>Volvox</taxon>
    </lineage>
</organism>
<dbReference type="InterPro" id="IPR008752">
    <property type="entry name" value="Peptidase_M11"/>
</dbReference>
<feature type="signal peptide" evidence="2">
    <location>
        <begin position="1"/>
        <end position="24"/>
    </location>
</feature>
<dbReference type="SUPFAM" id="SSF55486">
    <property type="entry name" value="Metalloproteases ('zincins'), catalytic domain"/>
    <property type="match status" value="1"/>
</dbReference>
<evidence type="ECO:0000256" key="1">
    <source>
        <dbReference type="SAM" id="MobiDB-lite"/>
    </source>
</evidence>
<name>A0A8J4AUQ0_9CHLO</name>
<evidence type="ECO:0000259" key="3">
    <source>
        <dbReference type="Pfam" id="PF05548"/>
    </source>
</evidence>
<proteinExistence type="predicted"/>
<accession>A0A8J4AUQ0</accession>
<dbReference type="PROSITE" id="PS50276">
    <property type="entry name" value="PANCREATIC_HORMONE_2"/>
    <property type="match status" value="1"/>
</dbReference>
<feature type="region of interest" description="Disordered" evidence="1">
    <location>
        <begin position="565"/>
        <end position="774"/>
    </location>
</feature>
<feature type="compositionally biased region" description="Pro residues" evidence="1">
    <location>
        <begin position="574"/>
        <end position="732"/>
    </location>
</feature>
<feature type="compositionally biased region" description="Low complexity" evidence="1">
    <location>
        <begin position="733"/>
        <end position="755"/>
    </location>
</feature>
<feature type="compositionally biased region" description="Polar residues" evidence="1">
    <location>
        <begin position="146"/>
        <end position="158"/>
    </location>
</feature>
<feature type="domain" description="Peptidase M11 gametolysin" evidence="3">
    <location>
        <begin position="201"/>
        <end position="500"/>
    </location>
</feature>
<keyword evidence="5" id="KW-1185">Reference proteome</keyword>
<comment type="caution">
    <text evidence="4">The sequence shown here is derived from an EMBL/GenBank/DDBJ whole genome shotgun (WGS) entry which is preliminary data.</text>
</comment>
<evidence type="ECO:0000256" key="2">
    <source>
        <dbReference type="SAM" id="SignalP"/>
    </source>
</evidence>
<keyword evidence="2" id="KW-0732">Signal</keyword>
<reference evidence="4" key="1">
    <citation type="journal article" date="2021" name="Proc. Natl. Acad. Sci. U.S.A.">
        <title>Three genomes in the algal genus Volvox reveal the fate of a haploid sex-determining region after a transition to homothallism.</title>
        <authorList>
            <person name="Yamamoto K."/>
            <person name="Hamaji T."/>
            <person name="Kawai-Toyooka H."/>
            <person name="Matsuzaki R."/>
            <person name="Takahashi F."/>
            <person name="Nishimura Y."/>
            <person name="Kawachi M."/>
            <person name="Noguchi H."/>
            <person name="Minakuchi Y."/>
            <person name="Umen J.G."/>
            <person name="Toyoda A."/>
            <person name="Nozaki H."/>
        </authorList>
    </citation>
    <scope>NUCLEOTIDE SEQUENCE</scope>
    <source>
        <strain evidence="4">NIES-3780</strain>
    </source>
</reference>
<protein>
    <recommendedName>
        <fullName evidence="3">Peptidase M11 gametolysin domain-containing protein</fullName>
    </recommendedName>
</protein>
<dbReference type="AlphaFoldDB" id="A0A8J4AUQ0"/>
<feature type="compositionally biased region" description="Pro residues" evidence="1">
    <location>
        <begin position="756"/>
        <end position="774"/>
    </location>
</feature>
<dbReference type="Pfam" id="PF05548">
    <property type="entry name" value="Peptidase_M11"/>
    <property type="match status" value="1"/>
</dbReference>
<sequence>MDCRFSSVLVLGLILLLLDELVITCPSAATARTAAALGKGIAAHPHLGRKLRQLQGAPFEPEAPEGPSSPEEDSIIEGELQVYINEAGPPSFLVFLRNGSIVPVSLREAEAAETLQYAGQTVRLHVAANSTALLPSERMRPGEQSILKSSKQTTSDGTPSEEDLMAQGFLCNDCVMSMDLSAAPTAIKSSNDNEAQQVISTVIFLISFCGYGPAIDVASFRSMWLNGPDTPPNTRTMQNTWDFCSQGKVVMENSTQRIFDIPLQCAGIMPGTRNPYSFKSGWEACYTSSLNNMMALAEHYVQNTLGEDISGIKQRIAVIPAELNGYCNFGGLAGLGCTGSRCYSWINGLFANNLYLYLHEMGHNMGLYHSRIPGRDYGDDTCTMGNARTCFNAPNMWRLGWVSPLPGGDLNGTTLPVGRVMTFFLPGQNENPKSYLRINPTWAITGREISSTTKAPVPAFFISHRYKEVPFDNLSPANSHIAVHTYNGTRDPQSYQNVTLEASILVKGVYRAPMPFGLVVRFLSYKSGGNATITLCRAGREIENQGGSSCFDGLDNDCDGLVDLADPDCAGVPRPQPQPPSPRPPPSPGRSPPPSPPRPSPSPPSHPIPPPSPPSHPISPPSPPSHPISPPPSHPISPPSHPISPPSHPISPPSHPISPPSHPISPPSPPSHPISPPSLPSHPISPPSPPSPPLLPLPPPLQPSPPASPMHPQVPSPPPRPSPRPFPSPHPSSPRLFPSPRMSSPRPFLSPRTSSPRPPPSPRPASRPPPSPRP</sequence>
<feature type="region of interest" description="Disordered" evidence="1">
    <location>
        <begin position="138"/>
        <end position="161"/>
    </location>
</feature>
<evidence type="ECO:0000313" key="5">
    <source>
        <dbReference type="Proteomes" id="UP000747399"/>
    </source>
</evidence>
<feature type="chain" id="PRO_5035214721" description="Peptidase M11 gametolysin domain-containing protein" evidence="2">
    <location>
        <begin position="25"/>
        <end position="774"/>
    </location>
</feature>